<accession>A0A4S1DQP7</accession>
<reference evidence="2 3" key="1">
    <citation type="submission" date="2019-04" db="EMBL/GenBank/DDBJ databases">
        <authorList>
            <person name="Liu A."/>
        </authorList>
    </citation>
    <scope>NUCLEOTIDE SEQUENCE [LARGE SCALE GENOMIC DNA]</scope>
    <source>
        <strain evidence="2 3">RZ03</strain>
    </source>
</reference>
<dbReference type="NCBIfam" id="NF033545">
    <property type="entry name" value="transpos_IS630"/>
    <property type="match status" value="1"/>
</dbReference>
<dbReference type="GO" id="GO:0003676">
    <property type="term" value="F:nucleic acid binding"/>
    <property type="evidence" value="ECO:0007669"/>
    <property type="project" value="InterPro"/>
</dbReference>
<sequence length="184" mass="21769">MRDSLNKDNYDSVNLYFQDETRFGLMTKQKRVLVSKGIKPIGQYQHSYKWLWLWGCFSPINGQSFYWETPLVSNSIFEGFLDAFSKQNPKEFKIIIMDNAGFHACQNIIIPKNIKLIRIPPYTPELNPAEKVWQWMKSKTAMKLFNDMERLQEKITEMVNQLNPKLIKSIAANSLFSKMFFEYF</sequence>
<dbReference type="Proteomes" id="UP000307602">
    <property type="component" value="Unassembled WGS sequence"/>
</dbReference>
<comment type="caution">
    <text evidence="2">The sequence shown here is derived from an EMBL/GenBank/DDBJ whole genome shotgun (WGS) entry which is preliminary data.</text>
</comment>
<evidence type="ECO:0000313" key="2">
    <source>
        <dbReference type="EMBL" id="TGV00181.1"/>
    </source>
</evidence>
<keyword evidence="3" id="KW-1185">Reference proteome</keyword>
<evidence type="ECO:0000259" key="1">
    <source>
        <dbReference type="Pfam" id="PF13358"/>
    </source>
</evidence>
<dbReference type="OrthoDB" id="64529at2"/>
<dbReference type="AlphaFoldDB" id="A0A4S1DQP7"/>
<evidence type="ECO:0000313" key="3">
    <source>
        <dbReference type="Proteomes" id="UP000307602"/>
    </source>
</evidence>
<gene>
    <name evidence="2" type="ORF">EM932_20675</name>
</gene>
<name>A0A4S1DQP7_9FLAO</name>
<proteinExistence type="predicted"/>
<dbReference type="InterPro" id="IPR038717">
    <property type="entry name" value="Tc1-like_DDE_dom"/>
</dbReference>
<dbReference type="Pfam" id="PF13358">
    <property type="entry name" value="DDE_3"/>
    <property type="match status" value="1"/>
</dbReference>
<dbReference type="EMBL" id="SRSO01000071">
    <property type="protein sequence ID" value="TGV00181.1"/>
    <property type="molecule type" value="Genomic_DNA"/>
</dbReference>
<dbReference type="Gene3D" id="3.30.420.10">
    <property type="entry name" value="Ribonuclease H-like superfamily/Ribonuclease H"/>
    <property type="match status" value="1"/>
</dbReference>
<protein>
    <submittedName>
        <fullName evidence="2">IS630 family transposase</fullName>
    </submittedName>
</protein>
<dbReference type="InterPro" id="IPR047655">
    <property type="entry name" value="Transpos_IS630-like"/>
</dbReference>
<feature type="domain" description="Tc1-like transposase DDE" evidence="1">
    <location>
        <begin position="15"/>
        <end position="151"/>
    </location>
</feature>
<organism evidence="2 3">
    <name type="scientific">Flavivirga rizhaonensis</name>
    <dbReference type="NCBI Taxonomy" id="2559571"/>
    <lineage>
        <taxon>Bacteria</taxon>
        <taxon>Pseudomonadati</taxon>
        <taxon>Bacteroidota</taxon>
        <taxon>Flavobacteriia</taxon>
        <taxon>Flavobacteriales</taxon>
        <taxon>Flavobacteriaceae</taxon>
        <taxon>Flavivirga</taxon>
    </lineage>
</organism>
<dbReference type="InterPro" id="IPR036397">
    <property type="entry name" value="RNaseH_sf"/>
</dbReference>